<evidence type="ECO:0000256" key="3">
    <source>
        <dbReference type="ARBA" id="ARBA00022692"/>
    </source>
</evidence>
<dbReference type="EMBL" id="NJHN03000017">
    <property type="protein sequence ID" value="KAH9425756.1"/>
    <property type="molecule type" value="Genomic_DNA"/>
</dbReference>
<feature type="compositionally biased region" description="Basic and acidic residues" evidence="7">
    <location>
        <begin position="197"/>
        <end position="207"/>
    </location>
</feature>
<evidence type="ECO:0000256" key="7">
    <source>
        <dbReference type="SAM" id="MobiDB-lite"/>
    </source>
</evidence>
<reference evidence="8 9" key="2">
    <citation type="journal article" date="2022" name="Mol. Biol. Evol.">
        <title>Comparative Genomics Reveals Insights into the Divergent Evolution of Astigmatic Mites and Household Pest Adaptations.</title>
        <authorList>
            <person name="Xiong Q."/>
            <person name="Wan A.T."/>
            <person name="Liu X."/>
            <person name="Fung C.S."/>
            <person name="Xiao X."/>
            <person name="Malainual N."/>
            <person name="Hou J."/>
            <person name="Wang L."/>
            <person name="Wang M."/>
            <person name="Yang K.Y."/>
            <person name="Cui Y."/>
            <person name="Leung E.L."/>
            <person name="Nong W."/>
            <person name="Shin S.K."/>
            <person name="Au S.W."/>
            <person name="Jeong K.Y."/>
            <person name="Chew F.T."/>
            <person name="Hui J.H."/>
            <person name="Leung T.F."/>
            <person name="Tungtrongchitr A."/>
            <person name="Zhong N."/>
            <person name="Liu Z."/>
            <person name="Tsui S.K."/>
        </authorList>
    </citation>
    <scope>NUCLEOTIDE SEQUENCE [LARGE SCALE GENOMIC DNA]</scope>
    <source>
        <strain evidence="8">Derp</strain>
    </source>
</reference>
<keyword evidence="5 6" id="KW-0472">Membrane</keyword>
<feature type="transmembrane region" description="Helical" evidence="6">
    <location>
        <begin position="271"/>
        <end position="289"/>
    </location>
</feature>
<organism evidence="8 9">
    <name type="scientific">Dermatophagoides pteronyssinus</name>
    <name type="common">European house dust mite</name>
    <dbReference type="NCBI Taxonomy" id="6956"/>
    <lineage>
        <taxon>Eukaryota</taxon>
        <taxon>Metazoa</taxon>
        <taxon>Ecdysozoa</taxon>
        <taxon>Arthropoda</taxon>
        <taxon>Chelicerata</taxon>
        <taxon>Arachnida</taxon>
        <taxon>Acari</taxon>
        <taxon>Acariformes</taxon>
        <taxon>Sarcoptiformes</taxon>
        <taxon>Astigmata</taxon>
        <taxon>Psoroptidia</taxon>
        <taxon>Analgoidea</taxon>
        <taxon>Pyroglyphidae</taxon>
        <taxon>Dermatophagoidinae</taxon>
        <taxon>Dermatophagoides</taxon>
    </lineage>
</organism>
<comment type="subcellular location">
    <subcellularLocation>
        <location evidence="1 6">Membrane</location>
        <topology evidence="1 6">Multi-pass membrane protein</topology>
    </subcellularLocation>
</comment>
<evidence type="ECO:0000256" key="1">
    <source>
        <dbReference type="ARBA" id="ARBA00004141"/>
    </source>
</evidence>
<reference evidence="8 9" key="1">
    <citation type="journal article" date="2018" name="J. Allergy Clin. Immunol.">
        <title>High-quality assembly of Dermatophagoides pteronyssinus genome and transcriptome reveals a wide range of novel allergens.</title>
        <authorList>
            <person name="Liu X.Y."/>
            <person name="Yang K.Y."/>
            <person name="Wang M.Q."/>
            <person name="Kwok J.S."/>
            <person name="Zeng X."/>
            <person name="Yang Z."/>
            <person name="Xiao X.J."/>
            <person name="Lau C.P."/>
            <person name="Li Y."/>
            <person name="Huang Z.M."/>
            <person name="Ba J.G."/>
            <person name="Yim A.K."/>
            <person name="Ouyang C.Y."/>
            <person name="Ngai S.M."/>
            <person name="Chan T.F."/>
            <person name="Leung E.L."/>
            <person name="Liu L."/>
            <person name="Liu Z.G."/>
            <person name="Tsui S.K."/>
        </authorList>
    </citation>
    <scope>NUCLEOTIDE SEQUENCE [LARGE SCALE GENOMIC DNA]</scope>
    <source>
        <strain evidence="8">Derp</strain>
    </source>
</reference>
<dbReference type="PANTHER" id="PTHR13019">
    <property type="entry name" value="GOLGI APPARATUS MEMBRANE PROTEIN TVP23"/>
    <property type="match status" value="1"/>
</dbReference>
<comment type="caution">
    <text evidence="8">The sequence shown here is derived from an EMBL/GenBank/DDBJ whole genome shotgun (WGS) entry which is preliminary data.</text>
</comment>
<evidence type="ECO:0000256" key="4">
    <source>
        <dbReference type="ARBA" id="ARBA00022989"/>
    </source>
</evidence>
<name>A0ABQ8JTY4_DERPT</name>
<proteinExistence type="inferred from homology"/>
<comment type="similarity">
    <text evidence="2 6">Belongs to the TVP23 family.</text>
</comment>
<dbReference type="InterPro" id="IPR008564">
    <property type="entry name" value="TVP23-like"/>
</dbReference>
<keyword evidence="9" id="KW-1185">Reference proteome</keyword>
<evidence type="ECO:0000313" key="9">
    <source>
        <dbReference type="Proteomes" id="UP000887458"/>
    </source>
</evidence>
<keyword evidence="3 6" id="KW-0812">Transmembrane</keyword>
<evidence type="ECO:0000256" key="6">
    <source>
        <dbReference type="RuleBase" id="RU361206"/>
    </source>
</evidence>
<keyword evidence="4 6" id="KW-1133">Transmembrane helix</keyword>
<feature type="transmembrane region" description="Helical" evidence="6">
    <location>
        <begin position="398"/>
        <end position="417"/>
    </location>
</feature>
<dbReference type="Proteomes" id="UP000887458">
    <property type="component" value="Unassembled WGS sequence"/>
</dbReference>
<feature type="transmembrane region" description="Helical" evidence="6">
    <location>
        <begin position="6"/>
        <end position="23"/>
    </location>
</feature>
<dbReference type="Pfam" id="PF05832">
    <property type="entry name" value="DUF846"/>
    <property type="match status" value="1"/>
</dbReference>
<evidence type="ECO:0000256" key="2">
    <source>
        <dbReference type="ARBA" id="ARBA00005467"/>
    </source>
</evidence>
<sequence>MDILIFATLIICVILLALSFYYLRALKTSKRTEITAMEEHCRLGRFILDDDDDDEFYMEQRPTDIISETSTIHFAGAPCSTPNGGILKFSRNEYSSINLEMNSLKRQQQISKIENIFPEPSTIHLSTTGATCSTLNGDIEMDQLKPQRNSKHVSFEQRPTVIYVDIHENPSPTTDKQRASFLNSFINWSNNDDFDNNDNRSRIESNKSRPTGVENAGGYGFSQDGTFGVVNDNNVSIKPKFRHPWAVAFHLIFKIGAIFIYLFGSIFAQDFLGVFVILVFLISLDFWLVKNITGRLLVGLRWWNYIDDDGQSHWMFENRNQSQSKNDNTNVQKPGTSNDVEFILFNQQQQQQQQSNESQSQKLSGGSDSTVFWIGLFLFTIFWFFSLISAIFSFNIHWVLLVGIGLVLSGSNSYGYIRCRFGGGETNAATMASNYTSSMFSQYVGPKMLFNVMSIINFHLSKL</sequence>
<feature type="transmembrane region" description="Helical" evidence="6">
    <location>
        <begin position="371"/>
        <end position="392"/>
    </location>
</feature>
<feature type="region of interest" description="Disordered" evidence="7">
    <location>
        <begin position="196"/>
        <end position="219"/>
    </location>
</feature>
<accession>A0ABQ8JTY4</accession>
<feature type="transmembrane region" description="Helical" evidence="6">
    <location>
        <begin position="245"/>
        <end position="265"/>
    </location>
</feature>
<evidence type="ECO:0000256" key="5">
    <source>
        <dbReference type="ARBA" id="ARBA00023136"/>
    </source>
</evidence>
<gene>
    <name evidence="8" type="primary">TVP23B</name>
    <name evidence="8" type="ORF">DERP_004974</name>
</gene>
<comment type="caution">
    <text evidence="6">Lacks conserved residue(s) required for the propagation of feature annotation.</text>
</comment>
<evidence type="ECO:0000313" key="8">
    <source>
        <dbReference type="EMBL" id="KAH9425756.1"/>
    </source>
</evidence>
<dbReference type="PANTHER" id="PTHR13019:SF25">
    <property type="entry name" value="GOLGI APPARATUS MEMBRANE PROTEIN TVP23 HOMOLOG"/>
    <property type="match status" value="1"/>
</dbReference>
<protein>
    <recommendedName>
        <fullName evidence="6">Golgi apparatus membrane protein TVP23 homolog</fullName>
    </recommendedName>
</protein>